<keyword evidence="3" id="KW-1133">Transmembrane helix</keyword>
<dbReference type="Pfam" id="PF01478">
    <property type="entry name" value="Peptidase_A24"/>
    <property type="match status" value="1"/>
</dbReference>
<comment type="similarity">
    <text evidence="1 2">Belongs to the peptidase A24 family.</text>
</comment>
<dbReference type="PANTHER" id="PTHR30487:SF0">
    <property type="entry name" value="PREPILIN LEADER PEPTIDASE_N-METHYLTRANSFERASE-RELATED"/>
    <property type="match status" value="1"/>
</dbReference>
<dbReference type="GO" id="GO:0008168">
    <property type="term" value="F:methyltransferase activity"/>
    <property type="evidence" value="ECO:0007669"/>
    <property type="project" value="UniProtKB-KW"/>
</dbReference>
<sequence length="247" mass="25354">MYGRPVHVYLIVAAAVWGIVSGLLLPRAAHRLAVPSGEPWAAQCPRGHPWPAGVRGWLGPTRCRECGGPPVRAAGTAVAAGSALACAALAARVGAHPELVVWLLLVPVGLVLGRVDLTVFRLPDVLTLPALGGTAALLGLAALLPAHDGSWIRALLAAVAVGFVYLLLFLINPAGMGFGDVKLAPTLGLALGWYGWPTVFTGTFLGFALGALVGLGLIATRRGTRKTALPFGPFMLVAALAGLLLHG</sequence>
<feature type="transmembrane region" description="Helical" evidence="3">
    <location>
        <begin position="126"/>
        <end position="144"/>
    </location>
</feature>
<dbReference type="Gene3D" id="1.20.120.1220">
    <property type="match status" value="1"/>
</dbReference>
<keyword evidence="5" id="KW-0489">Methyltransferase</keyword>
<feature type="transmembrane region" description="Helical" evidence="3">
    <location>
        <begin position="191"/>
        <end position="215"/>
    </location>
</feature>
<dbReference type="GO" id="GO:0004190">
    <property type="term" value="F:aspartic-type endopeptidase activity"/>
    <property type="evidence" value="ECO:0007669"/>
    <property type="project" value="InterPro"/>
</dbReference>
<dbReference type="InterPro" id="IPR050882">
    <property type="entry name" value="Prepilin_peptidase/N-MTase"/>
</dbReference>
<dbReference type="EMBL" id="FONG01000015">
    <property type="protein sequence ID" value="SFF46856.1"/>
    <property type="molecule type" value="Genomic_DNA"/>
</dbReference>
<feature type="transmembrane region" description="Helical" evidence="3">
    <location>
        <begin position="6"/>
        <end position="25"/>
    </location>
</feature>
<dbReference type="InterPro" id="IPR000045">
    <property type="entry name" value="Prepilin_IV_endopep_pep"/>
</dbReference>
<dbReference type="InterPro" id="IPR014032">
    <property type="entry name" value="Peptidase_A24A_bac"/>
</dbReference>
<reference evidence="5 6" key="1">
    <citation type="submission" date="2016-10" db="EMBL/GenBank/DDBJ databases">
        <authorList>
            <person name="de Groot N.N."/>
        </authorList>
    </citation>
    <scope>NUCLEOTIDE SEQUENCE [LARGE SCALE GENOMIC DNA]</scope>
    <source>
        <strain evidence="5 6">CGMCC 4.3510</strain>
    </source>
</reference>
<keyword evidence="6" id="KW-1185">Reference proteome</keyword>
<evidence type="ECO:0000256" key="2">
    <source>
        <dbReference type="RuleBase" id="RU003793"/>
    </source>
</evidence>
<evidence type="ECO:0000259" key="4">
    <source>
        <dbReference type="Pfam" id="PF01478"/>
    </source>
</evidence>
<evidence type="ECO:0000313" key="5">
    <source>
        <dbReference type="EMBL" id="SFF46856.1"/>
    </source>
</evidence>
<keyword evidence="5" id="KW-0808">Transferase</keyword>
<evidence type="ECO:0000256" key="3">
    <source>
        <dbReference type="SAM" id="Phobius"/>
    </source>
</evidence>
<dbReference type="PANTHER" id="PTHR30487">
    <property type="entry name" value="TYPE 4 PREPILIN-LIKE PROTEINS LEADER PEPTIDE-PROCESSING ENZYME"/>
    <property type="match status" value="1"/>
</dbReference>
<dbReference type="STRING" id="380248.SAMN05216251_11568"/>
<keyword evidence="3" id="KW-0812">Transmembrane</keyword>
<dbReference type="GO" id="GO:0005886">
    <property type="term" value="C:plasma membrane"/>
    <property type="evidence" value="ECO:0007669"/>
    <property type="project" value="TreeGrafter"/>
</dbReference>
<feature type="domain" description="Prepilin type IV endopeptidase peptidase" evidence="4">
    <location>
        <begin position="104"/>
        <end position="213"/>
    </location>
</feature>
<proteinExistence type="inferred from homology"/>
<dbReference type="GO" id="GO:0032259">
    <property type="term" value="P:methylation"/>
    <property type="evidence" value="ECO:0007669"/>
    <property type="project" value="UniProtKB-KW"/>
</dbReference>
<evidence type="ECO:0000256" key="1">
    <source>
        <dbReference type="ARBA" id="ARBA00005801"/>
    </source>
</evidence>
<dbReference type="PRINTS" id="PR00864">
    <property type="entry name" value="PREPILNPTASE"/>
</dbReference>
<feature type="transmembrane region" description="Helical" evidence="3">
    <location>
        <begin position="99"/>
        <end position="120"/>
    </location>
</feature>
<protein>
    <submittedName>
        <fullName evidence="5">Leader peptidase (Prepilin peptidase) / N-methyltransferase</fullName>
    </submittedName>
</protein>
<dbReference type="GO" id="GO:0006465">
    <property type="term" value="P:signal peptide processing"/>
    <property type="evidence" value="ECO:0007669"/>
    <property type="project" value="TreeGrafter"/>
</dbReference>
<dbReference type="AlphaFoldDB" id="A0A1I2J1M9"/>
<dbReference type="Proteomes" id="UP000199323">
    <property type="component" value="Unassembled WGS sequence"/>
</dbReference>
<gene>
    <name evidence="5" type="ORF">SAMN05216251_11568</name>
</gene>
<feature type="transmembrane region" description="Helical" evidence="3">
    <location>
        <begin position="151"/>
        <end position="171"/>
    </location>
</feature>
<accession>A0A1I2J1M9</accession>
<name>A0A1I2J1M9_9ACTN</name>
<feature type="transmembrane region" description="Helical" evidence="3">
    <location>
        <begin position="227"/>
        <end position="245"/>
    </location>
</feature>
<evidence type="ECO:0000313" key="6">
    <source>
        <dbReference type="Proteomes" id="UP000199323"/>
    </source>
</evidence>
<keyword evidence="3" id="KW-0472">Membrane</keyword>
<organism evidence="5 6">
    <name type="scientific">Actinacidiphila alni</name>
    <dbReference type="NCBI Taxonomy" id="380248"/>
    <lineage>
        <taxon>Bacteria</taxon>
        <taxon>Bacillati</taxon>
        <taxon>Actinomycetota</taxon>
        <taxon>Actinomycetes</taxon>
        <taxon>Kitasatosporales</taxon>
        <taxon>Streptomycetaceae</taxon>
        <taxon>Actinacidiphila</taxon>
    </lineage>
</organism>